<organism evidence="3 4">
    <name type="scientific">Roseomonas elaeocarpi</name>
    <dbReference type="NCBI Taxonomy" id="907779"/>
    <lineage>
        <taxon>Bacteria</taxon>
        <taxon>Pseudomonadati</taxon>
        <taxon>Pseudomonadota</taxon>
        <taxon>Alphaproteobacteria</taxon>
        <taxon>Acetobacterales</taxon>
        <taxon>Roseomonadaceae</taxon>
        <taxon>Roseomonas</taxon>
    </lineage>
</organism>
<name>A0ABV6JU16_9PROT</name>
<dbReference type="SUPFAM" id="SSF141868">
    <property type="entry name" value="EAL domain-like"/>
    <property type="match status" value="1"/>
</dbReference>
<dbReference type="Gene3D" id="3.20.20.450">
    <property type="entry name" value="EAL domain"/>
    <property type="match status" value="1"/>
</dbReference>
<feature type="compositionally biased region" description="Low complexity" evidence="1">
    <location>
        <begin position="1"/>
        <end position="10"/>
    </location>
</feature>
<accession>A0ABV6JU16</accession>
<dbReference type="InterPro" id="IPR050706">
    <property type="entry name" value="Cyclic-di-GMP_PDE-like"/>
</dbReference>
<dbReference type="SMART" id="SM00052">
    <property type="entry name" value="EAL"/>
    <property type="match status" value="1"/>
</dbReference>
<dbReference type="EMBL" id="JBHLUN010000008">
    <property type="protein sequence ID" value="MFC0409109.1"/>
    <property type="molecule type" value="Genomic_DNA"/>
</dbReference>
<dbReference type="SUPFAM" id="SSF55785">
    <property type="entry name" value="PYP-like sensor domain (PAS domain)"/>
    <property type="match status" value="1"/>
</dbReference>
<feature type="region of interest" description="Disordered" evidence="1">
    <location>
        <begin position="1"/>
        <end position="23"/>
    </location>
</feature>
<keyword evidence="4" id="KW-1185">Reference proteome</keyword>
<dbReference type="PANTHER" id="PTHR33121">
    <property type="entry name" value="CYCLIC DI-GMP PHOSPHODIESTERASE PDEF"/>
    <property type="match status" value="1"/>
</dbReference>
<dbReference type="Gene3D" id="3.30.450.20">
    <property type="entry name" value="PAS domain"/>
    <property type="match status" value="1"/>
</dbReference>
<evidence type="ECO:0000259" key="2">
    <source>
        <dbReference type="PROSITE" id="PS50883"/>
    </source>
</evidence>
<dbReference type="InterPro" id="IPR001633">
    <property type="entry name" value="EAL_dom"/>
</dbReference>
<dbReference type="RefSeq" id="WP_377044858.1">
    <property type="nucleotide sequence ID" value="NZ_JBHLUN010000008.1"/>
</dbReference>
<comment type="caution">
    <text evidence="3">The sequence shown here is derived from an EMBL/GenBank/DDBJ whole genome shotgun (WGS) entry which is preliminary data.</text>
</comment>
<dbReference type="InterPro" id="IPR000014">
    <property type="entry name" value="PAS"/>
</dbReference>
<dbReference type="PROSITE" id="PS50883">
    <property type="entry name" value="EAL"/>
    <property type="match status" value="1"/>
</dbReference>
<feature type="domain" description="EAL" evidence="2">
    <location>
        <begin position="299"/>
        <end position="546"/>
    </location>
</feature>
<dbReference type="InterPro" id="IPR013656">
    <property type="entry name" value="PAS_4"/>
</dbReference>
<dbReference type="CDD" id="cd00130">
    <property type="entry name" value="PAS"/>
    <property type="match status" value="1"/>
</dbReference>
<dbReference type="NCBIfam" id="TIGR00229">
    <property type="entry name" value="sensory_box"/>
    <property type="match status" value="1"/>
</dbReference>
<evidence type="ECO:0000256" key="1">
    <source>
        <dbReference type="SAM" id="MobiDB-lite"/>
    </source>
</evidence>
<dbReference type="SMART" id="SM00091">
    <property type="entry name" value="PAS"/>
    <property type="match status" value="1"/>
</dbReference>
<dbReference type="Pfam" id="PF00563">
    <property type="entry name" value="EAL"/>
    <property type="match status" value="1"/>
</dbReference>
<reference evidence="3 4" key="1">
    <citation type="submission" date="2024-09" db="EMBL/GenBank/DDBJ databases">
        <authorList>
            <person name="Sun Q."/>
            <person name="Mori K."/>
        </authorList>
    </citation>
    <scope>NUCLEOTIDE SEQUENCE [LARGE SCALE GENOMIC DNA]</scope>
    <source>
        <strain evidence="3 4">TBRC 5777</strain>
    </source>
</reference>
<protein>
    <submittedName>
        <fullName evidence="3">EAL domain-containing protein</fullName>
    </submittedName>
</protein>
<dbReference type="CDD" id="cd01948">
    <property type="entry name" value="EAL"/>
    <property type="match status" value="1"/>
</dbReference>
<gene>
    <name evidence="3" type="ORF">ACFFGY_12680</name>
</gene>
<dbReference type="Proteomes" id="UP001589865">
    <property type="component" value="Unassembled WGS sequence"/>
</dbReference>
<evidence type="ECO:0000313" key="3">
    <source>
        <dbReference type="EMBL" id="MFC0409109.1"/>
    </source>
</evidence>
<dbReference type="Pfam" id="PF08448">
    <property type="entry name" value="PAS_4"/>
    <property type="match status" value="1"/>
</dbReference>
<proteinExistence type="predicted"/>
<dbReference type="InterPro" id="IPR035919">
    <property type="entry name" value="EAL_sf"/>
</dbReference>
<sequence length="546" mass="58514">MTEGAAGVAVPPGPVGLSAPSPDAQAGRMRERYVTFALAAADLLIEADAQGLITYAAGTFEARLGTDALSWIGRPVLDLVVLPDRDRITAVLRQLREHQRVLPQGVRLATADQRPMSLTGLPLPQGDGELRFCLCLASMATAPPPIKPIPDKLSFAQQAEMRLKEGAGPNSLSLFEVTGPDGLVAPRSDIVSQIGAALTEGGQDGRIAGELANGRYGLVQGTQAADLTDLAARIQSVLSKGGMQATVAAHTMSLADTGLTTVQATRALRYALAAFARGGEDSILEEGFAGGLPGFVASATSRAEAMRRILAERRFRLAFQPIVGLRDRRAHHYEALLRPIPAPGFPLEQTQDFVTFAEAVGLVEELDWAVLEAVAQAASRTRNVRIACNLSGHSMASVNFRERFMRMLESVPGLATRLMVEVTETAEINDEEAAVTMVRMLRNRKVQVCLDDFGAGSAAFRYLRLLNIDFVKLDGLYVRGALNNERDRSFISSIVELSASLGAAVVAERIETEAEAQVIRELGVQFGQGYLFGRPGALPDAARWSD</sequence>
<evidence type="ECO:0000313" key="4">
    <source>
        <dbReference type="Proteomes" id="UP001589865"/>
    </source>
</evidence>
<dbReference type="PANTHER" id="PTHR33121:SF79">
    <property type="entry name" value="CYCLIC DI-GMP PHOSPHODIESTERASE PDED-RELATED"/>
    <property type="match status" value="1"/>
</dbReference>
<dbReference type="InterPro" id="IPR035965">
    <property type="entry name" value="PAS-like_dom_sf"/>
</dbReference>